<dbReference type="AlphaFoldDB" id="A0A4V5NEM4"/>
<organism evidence="2 3">
    <name type="scientific">Friedmanniomyces simplex</name>
    <dbReference type="NCBI Taxonomy" id="329884"/>
    <lineage>
        <taxon>Eukaryota</taxon>
        <taxon>Fungi</taxon>
        <taxon>Dikarya</taxon>
        <taxon>Ascomycota</taxon>
        <taxon>Pezizomycotina</taxon>
        <taxon>Dothideomycetes</taxon>
        <taxon>Dothideomycetidae</taxon>
        <taxon>Mycosphaerellales</taxon>
        <taxon>Teratosphaeriaceae</taxon>
        <taxon>Friedmanniomyces</taxon>
    </lineage>
</organism>
<feature type="transmembrane region" description="Helical" evidence="1">
    <location>
        <begin position="92"/>
        <end position="115"/>
    </location>
</feature>
<sequence>MAHSMDATDWPLKNTTTTMMTTGHGNVDGTNPYSPDNQYQDQNIRDAVSPREQRDRKVLFRTIAAFILSLVSLAVSIGATARLGVHAHTHLLVAWITISGGAMWLLFIPLFFKLVSRRFKMKNKRGEDGMELRRLTRAEIRGEEDTEAQPLTRTSTSAFPLAHLNTRDHISGQDHPRSLNGHNAIKPTITAITPMKPAVLAQYRAHEMPFESHPNPLTSSPTLGNPPPTFPSVESLRTAAKQHHYSRSIYSSDGPPTTPRIIPDAGYAADEDPFGVARAEARAATLASLTAGYVHEVQATRGRGRGRRVKKGTAV</sequence>
<reference evidence="2 3" key="1">
    <citation type="submission" date="2017-03" db="EMBL/GenBank/DDBJ databases">
        <title>Genomes of endolithic fungi from Antarctica.</title>
        <authorList>
            <person name="Coleine C."/>
            <person name="Masonjones S."/>
            <person name="Stajich J.E."/>
        </authorList>
    </citation>
    <scope>NUCLEOTIDE SEQUENCE [LARGE SCALE GENOMIC DNA]</scope>
    <source>
        <strain evidence="2 3">CCFEE 5184</strain>
    </source>
</reference>
<feature type="transmembrane region" description="Helical" evidence="1">
    <location>
        <begin position="58"/>
        <end position="80"/>
    </location>
</feature>
<accession>A0A4V5NEM4</accession>
<comment type="caution">
    <text evidence="2">The sequence shown here is derived from an EMBL/GenBank/DDBJ whole genome shotgun (WGS) entry which is preliminary data.</text>
</comment>
<protein>
    <submittedName>
        <fullName evidence="2">Uncharacterized protein</fullName>
    </submittedName>
</protein>
<keyword evidence="1" id="KW-1133">Transmembrane helix</keyword>
<keyword evidence="1" id="KW-0812">Transmembrane</keyword>
<keyword evidence="1" id="KW-0472">Membrane</keyword>
<keyword evidence="3" id="KW-1185">Reference proteome</keyword>
<evidence type="ECO:0000313" key="3">
    <source>
        <dbReference type="Proteomes" id="UP000309340"/>
    </source>
</evidence>
<proteinExistence type="predicted"/>
<name>A0A4V5NEM4_9PEZI</name>
<gene>
    <name evidence="2" type="ORF">B0A55_09922</name>
</gene>
<evidence type="ECO:0000313" key="2">
    <source>
        <dbReference type="EMBL" id="TKA67799.1"/>
    </source>
</evidence>
<dbReference type="Proteomes" id="UP000309340">
    <property type="component" value="Unassembled WGS sequence"/>
</dbReference>
<evidence type="ECO:0000256" key="1">
    <source>
        <dbReference type="SAM" id="Phobius"/>
    </source>
</evidence>
<dbReference type="EMBL" id="NAJQ01000549">
    <property type="protein sequence ID" value="TKA67799.1"/>
    <property type="molecule type" value="Genomic_DNA"/>
</dbReference>
<dbReference type="OrthoDB" id="10666144at2759"/>